<sequence length="92" mass="10545">MNWLEVAGCNAKLAASKEWNPTLKCILQMQKTLDINLVNTVAYELIESDSLITKDPESPKKMDLIYQWIQSDDWMEDEATVQKVQELATTII</sequence>
<gene>
    <name evidence="1" type="ORF">JZO69_14825</name>
</gene>
<reference evidence="1 2" key="1">
    <citation type="submission" date="2021-03" db="EMBL/GenBank/DDBJ databases">
        <title>Enterococcal diversity collection.</title>
        <authorList>
            <person name="Gilmore M.S."/>
            <person name="Schwartzman J."/>
            <person name="Van Tyne D."/>
            <person name="Martin M."/>
            <person name="Earl A.M."/>
            <person name="Manson A.L."/>
            <person name="Straub T."/>
            <person name="Salamzade R."/>
            <person name="Saavedra J."/>
            <person name="Lebreton F."/>
            <person name="Prichula J."/>
            <person name="Schaufler K."/>
            <person name="Gaca A."/>
            <person name="Sgardioli B."/>
            <person name="Wagenaar J."/>
            <person name="Strong T."/>
        </authorList>
    </citation>
    <scope>NUCLEOTIDE SEQUENCE [LARGE SCALE GENOMIC DNA]</scope>
    <source>
        <strain evidence="1 2">DIV0869a</strain>
    </source>
</reference>
<evidence type="ECO:0000313" key="2">
    <source>
        <dbReference type="Proteomes" id="UP000664632"/>
    </source>
</evidence>
<dbReference type="Proteomes" id="UP000664632">
    <property type="component" value="Unassembled WGS sequence"/>
</dbReference>
<keyword evidence="2" id="KW-1185">Reference proteome</keyword>
<organism evidence="1 2">
    <name type="scientific">Candidatus Enterococcus ikei</name>
    <dbReference type="NCBI Taxonomy" id="2815326"/>
    <lineage>
        <taxon>Bacteria</taxon>
        <taxon>Bacillati</taxon>
        <taxon>Bacillota</taxon>
        <taxon>Bacilli</taxon>
        <taxon>Lactobacillales</taxon>
        <taxon>Enterococcaceae</taxon>
        <taxon>Enterococcus</taxon>
    </lineage>
</organism>
<dbReference type="EMBL" id="JAFLWD010000042">
    <property type="protein sequence ID" value="MBO0441639.1"/>
    <property type="molecule type" value="Genomic_DNA"/>
</dbReference>
<protein>
    <submittedName>
        <fullName evidence="1">Uncharacterized protein</fullName>
    </submittedName>
</protein>
<evidence type="ECO:0000313" key="1">
    <source>
        <dbReference type="EMBL" id="MBO0441639.1"/>
    </source>
</evidence>
<comment type="caution">
    <text evidence="1">The sequence shown here is derived from an EMBL/GenBank/DDBJ whole genome shotgun (WGS) entry which is preliminary data.</text>
</comment>
<accession>A0ABS3H4M1</accession>
<name>A0ABS3H4M1_9ENTE</name>
<proteinExistence type="predicted"/>